<feature type="compositionally biased region" description="Basic and acidic residues" evidence="9">
    <location>
        <begin position="938"/>
        <end position="949"/>
    </location>
</feature>
<dbReference type="InterPro" id="IPR036855">
    <property type="entry name" value="Znf_CCCH_sf"/>
</dbReference>
<dbReference type="Pfam" id="PF23182">
    <property type="entry name" value="PABC_AtC3H46"/>
    <property type="match status" value="1"/>
</dbReference>
<evidence type="ECO:0000256" key="2">
    <source>
        <dbReference type="ARBA" id="ARBA00022771"/>
    </source>
</evidence>
<dbReference type="PROSITE" id="PS51644">
    <property type="entry name" value="HTH_OST"/>
    <property type="match status" value="1"/>
</dbReference>
<dbReference type="SMART" id="SM00360">
    <property type="entry name" value="RRM"/>
    <property type="match status" value="1"/>
</dbReference>
<evidence type="ECO:0000256" key="3">
    <source>
        <dbReference type="ARBA" id="ARBA00022833"/>
    </source>
</evidence>
<proteinExistence type="predicted"/>
<keyword evidence="4 6" id="KW-0694">RNA-binding</keyword>
<feature type="coiled-coil region" evidence="8">
    <location>
        <begin position="416"/>
        <end position="443"/>
    </location>
</feature>
<keyword evidence="14" id="KW-1185">Reference proteome</keyword>
<reference evidence="13 14" key="1">
    <citation type="journal article" date="2018" name="Proc. Natl. Acad. Sci. U.S.A.">
        <title>Draft genome sequence of Camellia sinensis var. sinensis provides insights into the evolution of the tea genome and tea quality.</title>
        <authorList>
            <person name="Wei C."/>
            <person name="Yang H."/>
            <person name="Wang S."/>
            <person name="Zhao J."/>
            <person name="Liu C."/>
            <person name="Gao L."/>
            <person name="Xia E."/>
            <person name="Lu Y."/>
            <person name="Tai Y."/>
            <person name="She G."/>
            <person name="Sun J."/>
            <person name="Cao H."/>
            <person name="Tong W."/>
            <person name="Gao Q."/>
            <person name="Li Y."/>
            <person name="Deng W."/>
            <person name="Jiang X."/>
            <person name="Wang W."/>
            <person name="Chen Q."/>
            <person name="Zhang S."/>
            <person name="Li H."/>
            <person name="Wu J."/>
            <person name="Wang P."/>
            <person name="Li P."/>
            <person name="Shi C."/>
            <person name="Zheng F."/>
            <person name="Jian J."/>
            <person name="Huang B."/>
            <person name="Shan D."/>
            <person name="Shi M."/>
            <person name="Fang C."/>
            <person name="Yue Y."/>
            <person name="Li F."/>
            <person name="Li D."/>
            <person name="Wei S."/>
            <person name="Han B."/>
            <person name="Jiang C."/>
            <person name="Yin Y."/>
            <person name="Xia T."/>
            <person name="Zhang Z."/>
            <person name="Bennetzen J.L."/>
            <person name="Zhao S."/>
            <person name="Wan X."/>
        </authorList>
    </citation>
    <scope>NUCLEOTIDE SEQUENCE [LARGE SCALE GENOMIC DNA]</scope>
    <source>
        <strain evidence="14">cv. Shuchazao</strain>
        <tissue evidence="13">Leaf</tissue>
    </source>
</reference>
<dbReference type="Gene3D" id="3.30.70.330">
    <property type="match status" value="1"/>
</dbReference>
<evidence type="ECO:0000259" key="12">
    <source>
        <dbReference type="PROSITE" id="PS51644"/>
    </source>
</evidence>
<accession>A0A4S4EZI0</accession>
<dbReference type="GO" id="GO:0008270">
    <property type="term" value="F:zinc ion binding"/>
    <property type="evidence" value="ECO:0007669"/>
    <property type="project" value="UniProtKB-KW"/>
</dbReference>
<name>A0A4S4EZI0_CAMSN</name>
<feature type="domain" description="RRM" evidence="10">
    <location>
        <begin position="304"/>
        <end position="391"/>
    </location>
</feature>
<dbReference type="Proteomes" id="UP000306102">
    <property type="component" value="Unassembled WGS sequence"/>
</dbReference>
<dbReference type="PROSITE" id="PS50103">
    <property type="entry name" value="ZF_C3H1"/>
    <property type="match status" value="1"/>
</dbReference>
<evidence type="ECO:0000259" key="10">
    <source>
        <dbReference type="PROSITE" id="PS50102"/>
    </source>
</evidence>
<dbReference type="PROSITE" id="PS50102">
    <property type="entry name" value="RRM"/>
    <property type="match status" value="1"/>
</dbReference>
<comment type="caution">
    <text evidence="13">The sequence shown here is derived from an EMBL/GenBank/DDBJ whole genome shotgun (WGS) entry which is preliminary data.</text>
</comment>
<dbReference type="EMBL" id="SDRB02000820">
    <property type="protein sequence ID" value="THG22540.1"/>
    <property type="molecule type" value="Genomic_DNA"/>
</dbReference>
<dbReference type="SUPFAM" id="SSF90229">
    <property type="entry name" value="CCCH zinc finger"/>
    <property type="match status" value="1"/>
</dbReference>
<dbReference type="InterPro" id="IPR012677">
    <property type="entry name" value="Nucleotide-bd_a/b_plait_sf"/>
</dbReference>
<evidence type="ECO:0000259" key="11">
    <source>
        <dbReference type="PROSITE" id="PS50103"/>
    </source>
</evidence>
<dbReference type="InterPro" id="IPR000571">
    <property type="entry name" value="Znf_CCCH"/>
</dbReference>
<sequence length="977" mass="111573">MDLPESTKVVYDRIQKLEPENASKILGYLLIQDHGDRDMIRLVFSPDKLLHSLINKAKTDLGLSPTPASDLPLQFTPFSPSLPRPLSSPSSLRATNACWDPQLEFLSLEDQLDCVNSVGSDFSSNYYYPESTLGPRNSQRRSPSLPEFPVKICHYFTKGFCKHGNNCRYFHGHPMPECFSPSSNELPNEYHTLSPRSLDKLEFEIIELLKSRGGIPVSIASLPMLYYEKYGRTLQAEGYLTESQRHGKVGYSLTKLLAQLKNSVRLIDRPHGQHSVILAEDVPKYMEFISERSDHGGGIVSGSRQIYLTFPAESTFTEHDVSNYFNKFGPVEDVRIPCQQKRMFGFVTFVFPETVKQILAKGNPHFVCGARVLVKPYREKSRLVDRKYAEKIQHSMYYGSHFGDQESELHPMPRVCDNSRLLKKQLMEEHQALELERRHLSELRLIPKAINHHQQYFGYSMDEFTLPEARAEQTELPSADGFNYLLDVLNNGSNKNVRRINTKYNDQESSQGLNLPDSPFTTPIGSGISTNPQSSLNNVMDYDVNIHIVTSMSDLLVLLGVVGSTLCFSANYMFLFEQTGLPRRFNGKRKRGESRAKGKPDQTASLEQVNMKSNEVDLNHYMKYDDVIVRIVQTFKPSSGRFYIGDKSIQIFRSDVSFIFGVDCGTKSIDLFYETIGWALYSYMDPLNKYDWAESIRATLMGSLGQNWGKPGRVTGCAMLLMYWLCEHTTILQPRNPNAILRCVKWDLTALHTNMKSISLAKFGLNEVYGGELMASPTEAKMYHHTKLNVEPKPEVLSSAPAKVIAALEAKLFDQSSPSNMDMDIKNYMEWKDTEIQRLTKLVINLEYKKIILQNLFDDQSLHIITQFEAQKAHDSLKKHPIAVFEHIISPPSRVKRIKQKVRKEHRLDKFEYPNLPGQKKEKEGAEEQSHAIQIAQDLDKHPQKKDPTIFEQQTEGLGQHEQTQQPKGPKFTQERR</sequence>
<evidence type="ECO:0008006" key="15">
    <source>
        <dbReference type="Google" id="ProtNLM"/>
    </source>
</evidence>
<organism evidence="13 14">
    <name type="scientific">Camellia sinensis var. sinensis</name>
    <name type="common">China tea</name>
    <dbReference type="NCBI Taxonomy" id="542762"/>
    <lineage>
        <taxon>Eukaryota</taxon>
        <taxon>Viridiplantae</taxon>
        <taxon>Streptophyta</taxon>
        <taxon>Embryophyta</taxon>
        <taxon>Tracheophyta</taxon>
        <taxon>Spermatophyta</taxon>
        <taxon>Magnoliopsida</taxon>
        <taxon>eudicotyledons</taxon>
        <taxon>Gunneridae</taxon>
        <taxon>Pentapetalae</taxon>
        <taxon>asterids</taxon>
        <taxon>Ericales</taxon>
        <taxon>Theaceae</taxon>
        <taxon>Camellia</taxon>
    </lineage>
</organism>
<evidence type="ECO:0000256" key="4">
    <source>
        <dbReference type="ARBA" id="ARBA00022884"/>
    </source>
</evidence>
<feature type="domain" description="C3H1-type" evidence="11">
    <location>
        <begin position="147"/>
        <end position="174"/>
    </location>
</feature>
<protein>
    <recommendedName>
        <fullName evidence="15">C3H1-type domain-containing protein</fullName>
    </recommendedName>
</protein>
<feature type="region of interest" description="Disordered" evidence="9">
    <location>
        <begin position="906"/>
        <end position="977"/>
    </location>
</feature>
<keyword evidence="1 7" id="KW-0479">Metal-binding</keyword>
<dbReference type="CDD" id="cd12458">
    <property type="entry name" value="RRM_AtC3H46_like"/>
    <property type="match status" value="1"/>
</dbReference>
<keyword evidence="8" id="KW-0175">Coiled coil</keyword>
<gene>
    <name evidence="13" type="ORF">TEA_025073</name>
</gene>
<dbReference type="InterPro" id="IPR034365">
    <property type="entry name" value="AtC3H46-like_RRM"/>
</dbReference>
<dbReference type="InterPro" id="IPR035979">
    <property type="entry name" value="RBD_domain_sf"/>
</dbReference>
<dbReference type="PANTHER" id="PTHR24009">
    <property type="entry name" value="RNA-BINDING (RRM/RBD/RNP MOTIFS)"/>
    <property type="match status" value="1"/>
</dbReference>
<feature type="compositionally biased region" description="Polar residues" evidence="9">
    <location>
        <begin position="951"/>
        <end position="967"/>
    </location>
</feature>
<evidence type="ECO:0000256" key="6">
    <source>
        <dbReference type="PROSITE-ProRule" id="PRU00176"/>
    </source>
</evidence>
<keyword evidence="2 7" id="KW-0863">Zinc-finger</keyword>
<feature type="zinc finger region" description="C3H1-type" evidence="7">
    <location>
        <begin position="147"/>
        <end position="174"/>
    </location>
</feature>
<evidence type="ECO:0000256" key="9">
    <source>
        <dbReference type="SAM" id="MobiDB-lite"/>
    </source>
</evidence>
<evidence type="ECO:0000313" key="14">
    <source>
        <dbReference type="Proteomes" id="UP000306102"/>
    </source>
</evidence>
<dbReference type="SUPFAM" id="SSF54928">
    <property type="entry name" value="RNA-binding domain, RBD"/>
    <property type="match status" value="1"/>
</dbReference>
<dbReference type="GO" id="GO:0003723">
    <property type="term" value="F:RNA binding"/>
    <property type="evidence" value="ECO:0007669"/>
    <property type="project" value="UniProtKB-UniRule"/>
</dbReference>
<keyword evidence="3 7" id="KW-0862">Zinc</keyword>
<dbReference type="GO" id="GO:0003677">
    <property type="term" value="F:DNA binding"/>
    <property type="evidence" value="ECO:0007669"/>
    <property type="project" value="UniProtKB-KW"/>
</dbReference>
<evidence type="ECO:0000256" key="1">
    <source>
        <dbReference type="ARBA" id="ARBA00022723"/>
    </source>
</evidence>
<evidence type="ECO:0000256" key="5">
    <source>
        <dbReference type="ARBA" id="ARBA00023125"/>
    </source>
</evidence>
<dbReference type="InterPro" id="IPR056276">
    <property type="entry name" value="AtC3H46-like_PABC-like"/>
</dbReference>
<dbReference type="FunFam" id="3.30.70.330:FF:000678">
    <property type="entry name" value="zinc finger CCCH domain-containing protein 53-like isoform X2"/>
    <property type="match status" value="1"/>
</dbReference>
<dbReference type="InterPro" id="IPR025605">
    <property type="entry name" value="OST-HTH/LOTUS_dom"/>
</dbReference>
<evidence type="ECO:0000256" key="8">
    <source>
        <dbReference type="SAM" id="Coils"/>
    </source>
</evidence>
<dbReference type="Pfam" id="PF00076">
    <property type="entry name" value="RRM_1"/>
    <property type="match status" value="1"/>
</dbReference>
<dbReference type="AlphaFoldDB" id="A0A4S4EZI0"/>
<dbReference type="PANTHER" id="PTHR24009:SF0">
    <property type="entry name" value="ZINC FINGER CCCH DOMAIN-CONTAINING PROTEIN 18"/>
    <property type="match status" value="1"/>
</dbReference>
<evidence type="ECO:0000256" key="7">
    <source>
        <dbReference type="PROSITE-ProRule" id="PRU00723"/>
    </source>
</evidence>
<dbReference type="STRING" id="542762.A0A4S4EZI0"/>
<feature type="domain" description="HTH OST-type" evidence="12">
    <location>
        <begin position="197"/>
        <end position="280"/>
    </location>
</feature>
<dbReference type="InterPro" id="IPR000504">
    <property type="entry name" value="RRM_dom"/>
</dbReference>
<evidence type="ECO:0000313" key="13">
    <source>
        <dbReference type="EMBL" id="THG22540.1"/>
    </source>
</evidence>
<feature type="compositionally biased region" description="Basic and acidic residues" evidence="9">
    <location>
        <begin position="919"/>
        <end position="930"/>
    </location>
</feature>
<keyword evidence="5" id="KW-0238">DNA-binding</keyword>